<dbReference type="STRING" id="762903.Pedsa_3736"/>
<dbReference type="PANTHER" id="PTHR37842">
    <property type="match status" value="1"/>
</dbReference>
<feature type="domain" description="Gylcosyl hydrolase 115 C-terminal" evidence="2">
    <location>
        <begin position="685"/>
        <end position="828"/>
    </location>
</feature>
<evidence type="ECO:0000313" key="3">
    <source>
        <dbReference type="EMBL" id="ADY54265.1"/>
    </source>
</evidence>
<dbReference type="GO" id="GO:0016787">
    <property type="term" value="F:hydrolase activity"/>
    <property type="evidence" value="ECO:0007669"/>
    <property type="project" value="UniProtKB-KW"/>
</dbReference>
<dbReference type="Gene3D" id="3.30.379.10">
    <property type="entry name" value="Chitobiase/beta-hexosaminidase domain 2-like"/>
    <property type="match status" value="1"/>
</dbReference>
<keyword evidence="1" id="KW-0378">Hydrolase</keyword>
<dbReference type="GO" id="GO:0005975">
    <property type="term" value="P:carbohydrate metabolic process"/>
    <property type="evidence" value="ECO:0007669"/>
    <property type="project" value="UniProtKB-ARBA"/>
</dbReference>
<dbReference type="Gene3D" id="1.20.58.2150">
    <property type="match status" value="1"/>
</dbReference>
<dbReference type="Gene3D" id="2.60.120.1620">
    <property type="match status" value="1"/>
</dbReference>
<evidence type="ECO:0000313" key="4">
    <source>
        <dbReference type="Proteomes" id="UP000000310"/>
    </source>
</evidence>
<dbReference type="InterPro" id="IPR041437">
    <property type="entry name" value="GH115_C"/>
</dbReference>
<name>F0S6D9_PSESL</name>
<dbReference type="PANTHER" id="PTHR37842:SF2">
    <property type="entry name" value="GYLCOSYL HYDROLASE 115 C-TERMINAL DOMAIN-CONTAINING PROTEIN"/>
    <property type="match status" value="1"/>
</dbReference>
<dbReference type="Proteomes" id="UP000000310">
    <property type="component" value="Chromosome"/>
</dbReference>
<organism evidence="3 4">
    <name type="scientific">Pseudopedobacter saltans (strain ATCC 51119 / DSM 12145 / JCM 21818 / CCUG 39354 / LMG 10337 / NBRC 100064 / NCIMB 13643)</name>
    <name type="common">Pedobacter saltans</name>
    <dbReference type="NCBI Taxonomy" id="762903"/>
    <lineage>
        <taxon>Bacteria</taxon>
        <taxon>Pseudomonadati</taxon>
        <taxon>Bacteroidota</taxon>
        <taxon>Sphingobacteriia</taxon>
        <taxon>Sphingobacteriales</taxon>
        <taxon>Sphingobacteriaceae</taxon>
        <taxon>Pseudopedobacter</taxon>
    </lineage>
</organism>
<gene>
    <name evidence="3" type="ordered locus">Pedsa_3736</name>
</gene>
<reference evidence="3 4" key="1">
    <citation type="journal article" date="2011" name="Stand. Genomic Sci.">
        <title>Complete genome sequence of the gliding, heparinolytic Pedobacter saltans type strain (113).</title>
        <authorList>
            <person name="Liolios K."/>
            <person name="Sikorski J."/>
            <person name="Lu M."/>
            <person name="Nolan M."/>
            <person name="Lapidus A."/>
            <person name="Lucas S."/>
            <person name="Hammon N."/>
            <person name="Deshpande S."/>
            <person name="Cheng J.F."/>
            <person name="Tapia R."/>
            <person name="Han C."/>
            <person name="Goodwin L."/>
            <person name="Pitluck S."/>
            <person name="Huntemann M."/>
            <person name="Ivanova N."/>
            <person name="Pagani I."/>
            <person name="Mavromatis K."/>
            <person name="Ovchinikova G."/>
            <person name="Pati A."/>
            <person name="Chen A."/>
            <person name="Palaniappan K."/>
            <person name="Land M."/>
            <person name="Hauser L."/>
            <person name="Brambilla E.M."/>
            <person name="Kotsyurbenko O."/>
            <person name="Rohde M."/>
            <person name="Tindall B.J."/>
            <person name="Abt B."/>
            <person name="Goker M."/>
            <person name="Detter J.C."/>
            <person name="Woyke T."/>
            <person name="Bristow J."/>
            <person name="Eisen J.A."/>
            <person name="Markowitz V."/>
            <person name="Hugenholtz P."/>
            <person name="Klenk H.P."/>
            <person name="Kyrpides N.C."/>
        </authorList>
    </citation>
    <scope>NUCLEOTIDE SEQUENCE [LARGE SCALE GENOMIC DNA]</scope>
    <source>
        <strain evidence="4">ATCC 51119 / DSM 12145 / JCM 21818 / LMG 10337 / NBRC 100064 / NCIMB 13643</strain>
    </source>
</reference>
<dbReference type="Pfam" id="PF17829">
    <property type="entry name" value="GH115_C"/>
    <property type="match status" value="1"/>
</dbReference>
<dbReference type="KEGG" id="psn:Pedsa_3736"/>
<dbReference type="InterPro" id="IPR031924">
    <property type="entry name" value="GH115"/>
</dbReference>
<proteinExistence type="predicted"/>
<keyword evidence="4" id="KW-1185">Reference proteome</keyword>
<evidence type="ECO:0000259" key="2">
    <source>
        <dbReference type="Pfam" id="PF17829"/>
    </source>
</evidence>
<protein>
    <recommendedName>
        <fullName evidence="2">Gylcosyl hydrolase 115 C-terminal domain-containing protein</fullName>
    </recommendedName>
</protein>
<dbReference type="HOGENOM" id="CLU_004852_0_0_10"/>
<dbReference type="Gene3D" id="3.20.20.520">
    <property type="entry name" value="Glycosyl hydrolase family 115"/>
    <property type="match status" value="1"/>
</dbReference>
<sequence length="830" mass="94924">MNAIKKLKLAVAIIILCVKTGFSQRLSVSELPSKHSFPLVFSKESAALYIDNGEEKVVHIAASALISDIKTITNVKIPLVNQQPFKQQNVIIAGTIGHSEWIDRLIASGKINVNDIKGKWEAFKIVQIAYPDKGIENALLVVGSDRRATAFGLFEISRKIGVSPFYWWADITPAKKKALYLQVTKEIVEQPSVKYRGIFLNDEDWGLQPWAAKHMDTDIKDIGPNTYTKIFELLLRLKANYIWPAMHPSTKAFYYYKENPKIANDYAIVVGSSHCEPMLRNNVFEWAVNYENEYGAKPGEWRYDLNKQQIDQYWFDRVVESHPYESVYTIGMRGIHDGGMPGPKDRGEKVKLLNDVIRIQRRMLEDNSTKSIKEIPQIFCPYKEVLTLYRSGLELPEDVTIVWADDNHGYIRQLSNPKEQERSGGSGVYYHLSYWGAPQDYLWLSSTSPALVSYELYKAYQYGAKDLWVINVGDIKPAELETQFAMDLAWDIDKWKPQQALQYVKHWATETFGVQYANEITAIKNKYYELAASGKPEHIPFIQFTEVEKNSRLAEYQKLTDKAKQLQAKIPVDLQDAYYQLIYYPVVGSKLMNEKHFYAQQSLLFAEQGNPEALKYATKAKEAFEQIKSETEKYNTKIAHGKWDGIMEWKPRNREVFLMPKVAEEKDILQGNKREEVEKTHVVKTIKADQFTIQNKGEISIEGVDGLGINGLSMALFPLNTDALNANDLQSVPYLRYEWNDLTGEKEFLLKTLPTQGVYEGRNVRMAISVNNQPVQVMQFNPKSEDATWAKNVLRGYAVASVKLPVKSGKNEIKIYLLDPGAAFNQLEIF</sequence>
<accession>F0S6D9</accession>
<dbReference type="Pfam" id="PF15979">
    <property type="entry name" value="Glyco_hydro_115"/>
    <property type="match status" value="1"/>
</dbReference>
<dbReference type="SUPFAM" id="SSF55545">
    <property type="entry name" value="beta-N-acetylhexosaminidase-like domain"/>
    <property type="match status" value="1"/>
</dbReference>
<dbReference type="InterPro" id="IPR029018">
    <property type="entry name" value="Hex-like_dom2"/>
</dbReference>
<dbReference type="OrthoDB" id="8727830at2"/>
<dbReference type="eggNOG" id="ENOG502Z7KK">
    <property type="taxonomic scope" value="Bacteria"/>
</dbReference>
<dbReference type="EMBL" id="CP002545">
    <property type="protein sequence ID" value="ADY54265.1"/>
    <property type="molecule type" value="Genomic_DNA"/>
</dbReference>
<evidence type="ECO:0000256" key="1">
    <source>
        <dbReference type="ARBA" id="ARBA00022801"/>
    </source>
</evidence>
<dbReference type="InterPro" id="IPR042301">
    <property type="entry name" value="GH115_sf"/>
</dbReference>
<dbReference type="RefSeq" id="WP_013634745.1">
    <property type="nucleotide sequence ID" value="NC_015177.1"/>
</dbReference>
<reference evidence="4" key="2">
    <citation type="submission" date="2011-02" db="EMBL/GenBank/DDBJ databases">
        <title>The complete genome of Pedobacter saltans DSM 12145.</title>
        <authorList>
            <consortium name="US DOE Joint Genome Institute (JGI-PGF)"/>
            <person name="Lucas S."/>
            <person name="Copeland A."/>
            <person name="Lapidus A."/>
            <person name="Bruce D."/>
            <person name="Goodwin L."/>
            <person name="Pitluck S."/>
            <person name="Kyrpides N."/>
            <person name="Mavromatis K."/>
            <person name="Pagani I."/>
            <person name="Ivanova N."/>
            <person name="Ovchinnikova G."/>
            <person name="Lu M."/>
            <person name="Detter J.C."/>
            <person name="Han C."/>
            <person name="Land M."/>
            <person name="Hauser L."/>
            <person name="Markowitz V."/>
            <person name="Cheng J.-F."/>
            <person name="Hugenholtz P."/>
            <person name="Woyke T."/>
            <person name="Wu D."/>
            <person name="Tindall B."/>
            <person name="Pomrenke H.G."/>
            <person name="Brambilla E."/>
            <person name="Klenk H.-P."/>
            <person name="Eisen J.A."/>
        </authorList>
    </citation>
    <scope>NUCLEOTIDE SEQUENCE [LARGE SCALE GENOMIC DNA]</scope>
    <source>
        <strain evidence="4">ATCC 51119 / DSM 12145 / JCM 21818 / LMG 10337 / NBRC 100064 / NCIMB 13643</strain>
    </source>
</reference>
<dbReference type="AlphaFoldDB" id="F0S6D9"/>